<dbReference type="Proteomes" id="UP000198538">
    <property type="component" value="Unassembled WGS sequence"/>
</dbReference>
<keyword evidence="2" id="KW-1185">Reference proteome</keyword>
<accession>A0A1G5LPF6</accession>
<reference evidence="2" key="1">
    <citation type="submission" date="2016-10" db="EMBL/GenBank/DDBJ databases">
        <authorList>
            <person name="Varghese N."/>
            <person name="Submissions S."/>
        </authorList>
    </citation>
    <scope>NUCLEOTIDE SEQUENCE [LARGE SCALE GENOMIC DNA]</scope>
    <source>
        <strain evidence="2">BL9</strain>
    </source>
</reference>
<protein>
    <submittedName>
        <fullName evidence="1">Uncharacterized protein</fullName>
    </submittedName>
</protein>
<evidence type="ECO:0000313" key="2">
    <source>
        <dbReference type="Proteomes" id="UP000198538"/>
    </source>
</evidence>
<sequence>MRVPVIRISTFAKIFSLRNGGKLEQQKEPLLKAVTLF</sequence>
<dbReference type="AlphaFoldDB" id="A0A1G5LPF6"/>
<evidence type="ECO:0000313" key="1">
    <source>
        <dbReference type="EMBL" id="SCZ14168.1"/>
    </source>
</evidence>
<gene>
    <name evidence="1" type="ORF">SAMN05720606_13140</name>
</gene>
<proteinExistence type="predicted"/>
<name>A0A1G5LPF6_9BACL</name>
<dbReference type="EMBL" id="FMVM01000031">
    <property type="protein sequence ID" value="SCZ14168.1"/>
    <property type="molecule type" value="Genomic_DNA"/>
</dbReference>
<dbReference type="STRING" id="582692.SAMN05720606_13140"/>
<organism evidence="1 2">
    <name type="scientific">Paenibacillus polysaccharolyticus</name>
    <dbReference type="NCBI Taxonomy" id="582692"/>
    <lineage>
        <taxon>Bacteria</taxon>
        <taxon>Bacillati</taxon>
        <taxon>Bacillota</taxon>
        <taxon>Bacilli</taxon>
        <taxon>Bacillales</taxon>
        <taxon>Paenibacillaceae</taxon>
        <taxon>Paenibacillus</taxon>
    </lineage>
</organism>